<dbReference type="SUPFAM" id="SSF46689">
    <property type="entry name" value="Homeodomain-like"/>
    <property type="match status" value="1"/>
</dbReference>
<reference evidence="4" key="2">
    <citation type="submission" date="2016-05" db="EMBL/GenBank/DDBJ databases">
        <authorList>
            <person name="Lavstsen T."/>
            <person name="Jespersen J.S."/>
        </authorList>
    </citation>
    <scope>NUCLEOTIDE SEQUENCE [LARGE SCALE GENOMIC DNA]</scope>
</reference>
<dbReference type="AlphaFoldDB" id="A0A1A8YRL1"/>
<accession>A0A1A8YRL1</accession>
<gene>
    <name evidence="3" type="ORF">POVWA1_018120</name>
    <name evidence="4" type="ORF">POVWA2_018010</name>
</gene>
<dbReference type="SMART" id="SM00717">
    <property type="entry name" value="SANT"/>
    <property type="match status" value="1"/>
</dbReference>
<evidence type="ECO:0000259" key="2">
    <source>
        <dbReference type="PROSITE" id="PS51294"/>
    </source>
</evidence>
<dbReference type="GO" id="GO:0031848">
    <property type="term" value="P:protection from non-homologous end joining at telomere"/>
    <property type="evidence" value="ECO:0007669"/>
    <property type="project" value="InterPro"/>
</dbReference>
<dbReference type="PANTHER" id="PTHR46833:SF1">
    <property type="entry name" value="TELOMERIC REPEAT-BINDING FACTOR 2"/>
    <property type="match status" value="1"/>
</dbReference>
<sequence length="102" mass="12203">MDLQLLKIKRSIVVDENSSPVWIDKKEIEKAKKGPEKKKGRYKTRVKWNKRETQLLIDGINTYGLSNWSKILQSYDFPKHRTSVSLKDKYRNFKKVFIMEKD</sequence>
<dbReference type="GO" id="GO:0005634">
    <property type="term" value="C:nucleus"/>
    <property type="evidence" value="ECO:0007669"/>
    <property type="project" value="InterPro"/>
</dbReference>
<evidence type="ECO:0000259" key="1">
    <source>
        <dbReference type="PROSITE" id="PS50090"/>
    </source>
</evidence>
<dbReference type="PROSITE" id="PS51294">
    <property type="entry name" value="HTH_MYB"/>
    <property type="match status" value="1"/>
</dbReference>
<dbReference type="Proteomes" id="UP000078550">
    <property type="component" value="Unassembled WGS sequence"/>
</dbReference>
<proteinExistence type="predicted"/>
<dbReference type="Pfam" id="PF00249">
    <property type="entry name" value="Myb_DNA-binding"/>
    <property type="match status" value="1"/>
</dbReference>
<evidence type="ECO:0000313" key="5">
    <source>
        <dbReference type="Proteomes" id="UP000078550"/>
    </source>
</evidence>
<dbReference type="Proteomes" id="UP000078555">
    <property type="component" value="Unassembled WGS sequence"/>
</dbReference>
<evidence type="ECO:0000313" key="6">
    <source>
        <dbReference type="Proteomes" id="UP000078555"/>
    </source>
</evidence>
<name>A0A1A8YRL1_PLAOA</name>
<dbReference type="EMBL" id="FLRE01000070">
    <property type="protein sequence ID" value="SBT34064.1"/>
    <property type="molecule type" value="Genomic_DNA"/>
</dbReference>
<dbReference type="GO" id="GO:0000781">
    <property type="term" value="C:chromosome, telomeric region"/>
    <property type="evidence" value="ECO:0007669"/>
    <property type="project" value="InterPro"/>
</dbReference>
<reference evidence="5 6" key="1">
    <citation type="submission" date="2016-05" db="EMBL/GenBank/DDBJ databases">
        <authorList>
            <person name="Naeem Raeece"/>
        </authorList>
    </citation>
    <scope>NUCLEOTIDE SEQUENCE [LARGE SCALE GENOMIC DNA]</scope>
</reference>
<dbReference type="InterPro" id="IPR001005">
    <property type="entry name" value="SANT/Myb"/>
</dbReference>
<keyword evidence="6" id="KW-1185">Reference proteome</keyword>
<organism evidence="4 5">
    <name type="scientific">Plasmodium ovale wallikeri</name>
    <dbReference type="NCBI Taxonomy" id="864142"/>
    <lineage>
        <taxon>Eukaryota</taxon>
        <taxon>Sar</taxon>
        <taxon>Alveolata</taxon>
        <taxon>Apicomplexa</taxon>
        <taxon>Aconoidasida</taxon>
        <taxon>Haemosporida</taxon>
        <taxon>Plasmodiidae</taxon>
        <taxon>Plasmodium</taxon>
        <taxon>Plasmodium (Plasmodium)</taxon>
    </lineage>
</organism>
<dbReference type="InterPro" id="IPR017930">
    <property type="entry name" value="Myb_dom"/>
</dbReference>
<dbReference type="InterPro" id="IPR009057">
    <property type="entry name" value="Homeodomain-like_sf"/>
</dbReference>
<evidence type="ECO:0000313" key="4">
    <source>
        <dbReference type="EMBL" id="SBT34064.1"/>
    </source>
</evidence>
<dbReference type="Gene3D" id="1.10.10.60">
    <property type="entry name" value="Homeodomain-like"/>
    <property type="match status" value="1"/>
</dbReference>
<dbReference type="PANTHER" id="PTHR46833">
    <property type="entry name" value="TELOMERIC REPEAT-BINDING FACTOR 2 TERF2"/>
    <property type="match status" value="1"/>
</dbReference>
<dbReference type="GO" id="GO:0042162">
    <property type="term" value="F:telomeric DNA binding"/>
    <property type="evidence" value="ECO:0007669"/>
    <property type="project" value="InterPro"/>
</dbReference>
<dbReference type="EMBL" id="FLRD01000058">
    <property type="protein sequence ID" value="SBT33640.1"/>
    <property type="molecule type" value="Genomic_DNA"/>
</dbReference>
<dbReference type="PROSITE" id="PS50090">
    <property type="entry name" value="MYB_LIKE"/>
    <property type="match status" value="1"/>
</dbReference>
<protein>
    <submittedName>
        <fullName evidence="4">Telomeric repeat binding factor 1, putative</fullName>
    </submittedName>
</protein>
<dbReference type="CDD" id="cd11660">
    <property type="entry name" value="SANT_TRF"/>
    <property type="match status" value="1"/>
</dbReference>
<feature type="domain" description="HTH myb-type" evidence="2">
    <location>
        <begin position="43"/>
        <end position="98"/>
    </location>
</feature>
<dbReference type="InterPro" id="IPR030657">
    <property type="entry name" value="TERF2"/>
</dbReference>
<evidence type="ECO:0000313" key="3">
    <source>
        <dbReference type="EMBL" id="SBT33640.1"/>
    </source>
</evidence>
<feature type="domain" description="Myb-like" evidence="1">
    <location>
        <begin position="40"/>
        <end position="94"/>
    </location>
</feature>